<sequence>MTDFTIDTLRSIYITNQPYRYPLPWLKKQTSGTQDYAGDFNVTINTGWHIIPNLLWGHVCNPRQWNEMMIKYEAIKVNSIHCRIFNPIPIQTALSFQGNATFPAFNNTVYALGYTDEFYETPWFNWRAKLFSKDQETDIFYQFNPAYKEGIIPKPRTDKFTQPSVPQTPDNYHASYRQYPKQFTSQTTKEVPLFLQDNQYKRQFLPIYWYSLGYGQYVKTVAAGSYISNSGDFELAYTDTSGMFWDPLNQPTLLKELRPGKNMIEFSWNAHPVDSNIWFNTDRIALLQPYKRPGQQNQSLWGSQSSWKPQTIDPRGPGNFARDFQYLKTVGLVKEKDPITVAMDRMAPEKYDSVADWRKWPIVPMRWFFQEVKNQNPWVFENFRNIWSTTDQACSAGMQLNDVQLTTPLEDFRTPGTEYEMYKYPPSQWFLKAVPLFDDNETLIKVEMQAFMMITLNLTGKKRRSAIYGPTWGPITPMNLYSINMDSGFQENYMRGRSGGARRTYYNYDAAPPEIPLDPYEYEMFSSTAGEQGTVPFAPTKACAPSGTAGQRADTPYTAPRTYYLKDRNNLKIRTQHHPYKREIIEEETNEICEMSNEIRL</sequence>
<proteinExistence type="predicted"/>
<name>A0A8A4XDL6_9VIRU</name>
<accession>A0A8A4XDL6</accession>
<reference evidence="1" key="1">
    <citation type="submission" date="2020-09" db="EMBL/GenBank/DDBJ databases">
        <title>Parvovirus dark matter in the feces of wild birds.</title>
        <authorList>
            <person name="Dai Z."/>
            <person name="Yang S."/>
            <person name="Zhang W."/>
        </authorList>
    </citation>
    <scope>NUCLEOTIDE SEQUENCE</scope>
    <source>
        <strain evidence="1">Cra71par018</strain>
    </source>
</reference>
<evidence type="ECO:0000313" key="1">
    <source>
        <dbReference type="EMBL" id="QTE03854.1"/>
    </source>
</evidence>
<organism evidence="1">
    <name type="scientific">Grus japonensis Chaphamaparvovirus</name>
    <dbReference type="NCBI Taxonomy" id="2794490"/>
    <lineage>
        <taxon>Viruses</taxon>
        <taxon>Monodnaviria</taxon>
        <taxon>Shotokuvirae</taxon>
        <taxon>Cossaviricota</taxon>
        <taxon>Quintoviricetes</taxon>
        <taxon>Piccovirales</taxon>
        <taxon>Parvoviridae</taxon>
        <taxon>Hamaparvovirinae</taxon>
        <taxon>Chaphamaparvovirus</taxon>
    </lineage>
</organism>
<dbReference type="EMBL" id="MW046449">
    <property type="protein sequence ID" value="QTE03854.1"/>
    <property type="molecule type" value="Genomic_DNA"/>
</dbReference>
<protein>
    <submittedName>
        <fullName evidence="1">VP1</fullName>
    </submittedName>
</protein>